<protein>
    <submittedName>
        <fullName evidence="1">Uncharacterized protein TCIL3000_3_2290</fullName>
    </submittedName>
</protein>
<accession>G0UK92</accession>
<organism evidence="1">
    <name type="scientific">Trypanosoma congolense (strain IL3000)</name>
    <dbReference type="NCBI Taxonomy" id="1068625"/>
    <lineage>
        <taxon>Eukaryota</taxon>
        <taxon>Discoba</taxon>
        <taxon>Euglenozoa</taxon>
        <taxon>Kinetoplastea</taxon>
        <taxon>Metakinetoplastina</taxon>
        <taxon>Trypanosomatida</taxon>
        <taxon>Trypanosomatidae</taxon>
        <taxon>Trypanosoma</taxon>
        <taxon>Nannomonas</taxon>
    </lineage>
</organism>
<reference evidence="1" key="1">
    <citation type="journal article" date="2012" name="Proc. Natl. Acad. Sci. U.S.A.">
        <title>Antigenic diversity is generated by distinct evolutionary mechanisms in African trypanosome species.</title>
        <authorList>
            <person name="Jackson A.P."/>
            <person name="Berry A."/>
            <person name="Aslett M."/>
            <person name="Allison H.C."/>
            <person name="Burton P."/>
            <person name="Vavrova-Anderson J."/>
            <person name="Brown R."/>
            <person name="Browne H."/>
            <person name="Corton N."/>
            <person name="Hauser H."/>
            <person name="Gamble J."/>
            <person name="Gilderthorp R."/>
            <person name="Marcello L."/>
            <person name="McQuillan J."/>
            <person name="Otto T.D."/>
            <person name="Quail M.A."/>
            <person name="Sanders M.J."/>
            <person name="van Tonder A."/>
            <person name="Ginger M.L."/>
            <person name="Field M.C."/>
            <person name="Barry J.D."/>
            <person name="Hertz-Fowler C."/>
            <person name="Berriman M."/>
        </authorList>
    </citation>
    <scope>NUCLEOTIDE SEQUENCE</scope>
    <source>
        <strain evidence="1">IL3000</strain>
    </source>
</reference>
<dbReference type="EMBL" id="HE575316">
    <property type="protein sequence ID" value="CCC89797.1"/>
    <property type="molecule type" value="Genomic_DNA"/>
</dbReference>
<dbReference type="AlphaFoldDB" id="G0UK92"/>
<proteinExistence type="predicted"/>
<sequence length="174" mass="18426">MPLLVPCRPVRILTGEEFDEKLRACLTASEFGWPLPSNACADSSFLPGAPSPTRASSSTVQRGAITTPVSSLQTAPTEPSANTFARKAHCIDDMDSAASEQVSAPVSEGRAFAQLRLPCSAEKAEGATASGCWARKKYITGTGRHSKFIKKPNTTAGTKRQLGIEGFLTRKKGA</sequence>
<dbReference type="VEuPathDB" id="TriTrypDB:TcIL3000_3_2290"/>
<name>G0UK92_TRYCI</name>
<evidence type="ECO:0000313" key="1">
    <source>
        <dbReference type="EMBL" id="CCC89797.1"/>
    </source>
</evidence>
<gene>
    <name evidence="1" type="ORF">TCIL3000_3_2290</name>
</gene>